<reference evidence="2 3" key="1">
    <citation type="journal article" date="2018" name="IMA Fungus">
        <title>IMA Genome-F 9: Draft genome sequence of Annulohypoxylon stygium, Aspergillus mulundensis, Berkeleyomyces basicola (syn. Thielaviopsis basicola), Ceratocystis smalleyi, two Cercospora beticola strains, Coleophoma cylindrospora, Fusarium fracticaudum, Phialophora cf. hyalina, and Morchella septimelata.</title>
        <authorList>
            <person name="Wingfield B.D."/>
            <person name="Bills G.F."/>
            <person name="Dong Y."/>
            <person name="Huang W."/>
            <person name="Nel W.J."/>
            <person name="Swalarsk-Parry B.S."/>
            <person name="Vaghefi N."/>
            <person name="Wilken P.M."/>
            <person name="An Z."/>
            <person name="de Beer Z.W."/>
            <person name="De Vos L."/>
            <person name="Chen L."/>
            <person name="Duong T.A."/>
            <person name="Gao Y."/>
            <person name="Hammerbacher A."/>
            <person name="Kikkert J.R."/>
            <person name="Li Y."/>
            <person name="Li H."/>
            <person name="Li K."/>
            <person name="Li Q."/>
            <person name="Liu X."/>
            <person name="Ma X."/>
            <person name="Naidoo K."/>
            <person name="Pethybridge S.J."/>
            <person name="Sun J."/>
            <person name="Steenkamp E.T."/>
            <person name="van der Nest M.A."/>
            <person name="van Wyk S."/>
            <person name="Wingfield M.J."/>
            <person name="Xiong C."/>
            <person name="Yue Q."/>
            <person name="Zhang X."/>
        </authorList>
    </citation>
    <scope>NUCLEOTIDE SEQUENCE [LARGE SCALE GENOMIC DNA]</scope>
    <source>
        <strain evidence="2 3">BP6252</strain>
    </source>
</reference>
<proteinExistence type="predicted"/>
<evidence type="ECO:0000313" key="2">
    <source>
        <dbReference type="EMBL" id="RDW84368.1"/>
    </source>
</evidence>
<feature type="region of interest" description="Disordered" evidence="1">
    <location>
        <begin position="308"/>
        <end position="356"/>
    </location>
</feature>
<feature type="compositionally biased region" description="Basic residues" evidence="1">
    <location>
        <begin position="344"/>
        <end position="356"/>
    </location>
</feature>
<dbReference type="Proteomes" id="UP000256645">
    <property type="component" value="Unassembled WGS sequence"/>
</dbReference>
<accession>A0A3D8SF38</accession>
<dbReference type="AlphaFoldDB" id="A0A3D8SF38"/>
<dbReference type="PANTHER" id="PTHR35043">
    <property type="entry name" value="TRANSCRIPTION FACTOR DOMAIN-CONTAINING PROTEIN"/>
    <property type="match status" value="1"/>
</dbReference>
<dbReference type="STRING" id="1849047.A0A3D8SF38"/>
<name>A0A3D8SF38_9HELO</name>
<keyword evidence="3" id="KW-1185">Reference proteome</keyword>
<dbReference type="EMBL" id="PDLM01000002">
    <property type="protein sequence ID" value="RDW84368.1"/>
    <property type="molecule type" value="Genomic_DNA"/>
</dbReference>
<organism evidence="2 3">
    <name type="scientific">Coleophoma cylindrospora</name>
    <dbReference type="NCBI Taxonomy" id="1849047"/>
    <lineage>
        <taxon>Eukaryota</taxon>
        <taxon>Fungi</taxon>
        <taxon>Dikarya</taxon>
        <taxon>Ascomycota</taxon>
        <taxon>Pezizomycotina</taxon>
        <taxon>Leotiomycetes</taxon>
        <taxon>Helotiales</taxon>
        <taxon>Dermateaceae</taxon>
        <taxon>Coleophoma</taxon>
    </lineage>
</organism>
<gene>
    <name evidence="2" type="ORF">BP6252_01958</name>
</gene>
<sequence length="413" mass="46934">MPTILSHLFTRRAEQTTSLIPQIPGSFTVECTFPPETTNFITAPNARGTLEILESGFLCILVCIWTVQHLNVPQQRDGRSRGLSGKWYWQLKLLRTRLKWMLVTLILPEFLVGKALSDFMGARESMKRVRELRDREGKPLTEEEVEGWTKVHAFYGDMGGFVLRTNRPRRNGEGFALQHLVSEEVLRLREQGTIARLPSIHKDRIVAMSKGDVFVKLLAVFEITWMVIEVSFRKAYDLPISQLEITACAFCSTTLLTYALWWTKPQGVNIATIIPLNPSASTELLFEPRLPGFWRYRLAHFDSDALRQRDRPDEPVSMERLRPGPSPARSSSAPTAQHGDARHRDHNRQHPTRMRASHSMEFPVPVADRAAALAVLVHRHHLGDPIILPGLEHHYGDREAVQAVYMGREVCGG</sequence>
<evidence type="ECO:0000313" key="3">
    <source>
        <dbReference type="Proteomes" id="UP000256645"/>
    </source>
</evidence>
<feature type="compositionally biased region" description="Basic and acidic residues" evidence="1">
    <location>
        <begin position="308"/>
        <end position="322"/>
    </location>
</feature>
<comment type="caution">
    <text evidence="2">The sequence shown here is derived from an EMBL/GenBank/DDBJ whole genome shotgun (WGS) entry which is preliminary data.</text>
</comment>
<protein>
    <submittedName>
        <fullName evidence="2">Uncharacterized protein</fullName>
    </submittedName>
</protein>
<dbReference type="PANTHER" id="PTHR35043:SF7">
    <property type="entry name" value="TRANSCRIPTION FACTOR DOMAIN-CONTAINING PROTEIN"/>
    <property type="match status" value="1"/>
</dbReference>
<evidence type="ECO:0000256" key="1">
    <source>
        <dbReference type="SAM" id="MobiDB-lite"/>
    </source>
</evidence>
<dbReference type="OrthoDB" id="3061561at2759"/>